<reference evidence="2" key="1">
    <citation type="submission" date="2018-09" db="EMBL/GenBank/DDBJ databases">
        <title>Common duck and Muscovy duck high density SNP chip.</title>
        <authorList>
            <person name="Vignal A."/>
            <person name="Thebault N."/>
            <person name="Warren W.C."/>
        </authorList>
    </citation>
    <scope>NUCLEOTIDE SEQUENCE [LARGE SCALE GENOMIC DNA]</scope>
</reference>
<evidence type="ECO:0000313" key="3">
    <source>
        <dbReference type="Proteomes" id="UP000694556"/>
    </source>
</evidence>
<protein>
    <recommendedName>
        <fullName evidence="4">Pseudouridine synthase RsuA/RluA-like domain-containing protein</fullName>
    </recommendedName>
</protein>
<evidence type="ECO:0008006" key="4">
    <source>
        <dbReference type="Google" id="ProtNLM"/>
    </source>
</evidence>
<dbReference type="AlphaFoldDB" id="A0A8C3GQZ1"/>
<dbReference type="SUPFAM" id="SSF55120">
    <property type="entry name" value="Pseudouridine synthase"/>
    <property type="match status" value="1"/>
</dbReference>
<name>A0A8C3GQZ1_CAIMO</name>
<reference evidence="2" key="2">
    <citation type="submission" date="2025-08" db="UniProtKB">
        <authorList>
            <consortium name="Ensembl"/>
        </authorList>
    </citation>
    <scope>IDENTIFICATION</scope>
</reference>
<dbReference type="Gene3D" id="3.30.2350.10">
    <property type="entry name" value="Pseudouridine synthase"/>
    <property type="match status" value="1"/>
</dbReference>
<dbReference type="GO" id="GO:0000455">
    <property type="term" value="P:enzyme-directed rRNA pseudouridine synthesis"/>
    <property type="evidence" value="ECO:0007669"/>
    <property type="project" value="TreeGrafter"/>
</dbReference>
<dbReference type="GO" id="GO:0009982">
    <property type="term" value="F:pseudouridine synthase activity"/>
    <property type="evidence" value="ECO:0007669"/>
    <property type="project" value="InterPro"/>
</dbReference>
<dbReference type="PANTHER" id="PTHR21600">
    <property type="entry name" value="MITOCHONDRIAL RNA PSEUDOURIDINE SYNTHASE"/>
    <property type="match status" value="1"/>
</dbReference>
<dbReference type="InterPro" id="IPR050188">
    <property type="entry name" value="RluA_PseudoU_synthase"/>
</dbReference>
<proteinExistence type="inferred from homology"/>
<dbReference type="PANTHER" id="PTHR21600:SF87">
    <property type="entry name" value="RNA PSEUDOURIDYLATE SYNTHASE DOMAIN-CONTAINING PROTEIN 1"/>
    <property type="match status" value="1"/>
</dbReference>
<comment type="similarity">
    <text evidence="1">Belongs to the pseudouridine synthase RluA family.</text>
</comment>
<evidence type="ECO:0000256" key="1">
    <source>
        <dbReference type="ARBA" id="ARBA00010876"/>
    </source>
</evidence>
<dbReference type="GO" id="GO:0003723">
    <property type="term" value="F:RNA binding"/>
    <property type="evidence" value="ECO:0007669"/>
    <property type="project" value="InterPro"/>
</dbReference>
<reference evidence="2" key="3">
    <citation type="submission" date="2025-09" db="UniProtKB">
        <authorList>
            <consortium name="Ensembl"/>
        </authorList>
    </citation>
    <scope>IDENTIFICATION</scope>
</reference>
<evidence type="ECO:0000313" key="2">
    <source>
        <dbReference type="Ensembl" id="ENSCMMP00000028021.1"/>
    </source>
</evidence>
<accession>A0A8C3GQZ1</accession>
<organism evidence="2 3">
    <name type="scientific">Cairina moschata</name>
    <name type="common">Muscovy duck</name>
    <dbReference type="NCBI Taxonomy" id="8855"/>
    <lineage>
        <taxon>Eukaryota</taxon>
        <taxon>Metazoa</taxon>
        <taxon>Chordata</taxon>
        <taxon>Craniata</taxon>
        <taxon>Vertebrata</taxon>
        <taxon>Euteleostomi</taxon>
        <taxon>Archelosauria</taxon>
        <taxon>Archosauria</taxon>
        <taxon>Dinosauria</taxon>
        <taxon>Saurischia</taxon>
        <taxon>Theropoda</taxon>
        <taxon>Coelurosauria</taxon>
        <taxon>Aves</taxon>
        <taxon>Neognathae</taxon>
        <taxon>Galloanserae</taxon>
        <taxon>Anseriformes</taxon>
        <taxon>Anatidae</taxon>
        <taxon>Anatinae</taxon>
        <taxon>Cairina</taxon>
    </lineage>
</organism>
<dbReference type="Ensembl" id="ENSCMMT00000030564.1">
    <property type="protein sequence ID" value="ENSCMMP00000028021.1"/>
    <property type="gene ID" value="ENSCMMG00000017109.1"/>
</dbReference>
<keyword evidence="3" id="KW-1185">Reference proteome</keyword>
<sequence>MEPGTIDNLCILYQSPDFIVVNKHWDVRIDSKMWYETLTLQGQLKRRFPELADPDTYYGFRFCHQLDFSTSGALCVALNKAAAGSAYKCFKDRARGSVGAHTALGQGAEAGRLLQWNLHLQPHV</sequence>
<dbReference type="Proteomes" id="UP000694556">
    <property type="component" value="Chromosome 15"/>
</dbReference>
<dbReference type="InterPro" id="IPR020103">
    <property type="entry name" value="PsdUridine_synth_cat_dom_sf"/>
</dbReference>